<feature type="transmembrane region" description="Helical" evidence="1">
    <location>
        <begin position="78"/>
        <end position="100"/>
    </location>
</feature>
<keyword evidence="1" id="KW-1133">Transmembrane helix</keyword>
<feature type="transmembrane region" description="Helical" evidence="1">
    <location>
        <begin position="227"/>
        <end position="251"/>
    </location>
</feature>
<feature type="transmembrane region" description="Helical" evidence="1">
    <location>
        <begin position="406"/>
        <end position="426"/>
    </location>
</feature>
<dbReference type="Pfam" id="PF09586">
    <property type="entry name" value="YfhO"/>
    <property type="match status" value="1"/>
</dbReference>
<dbReference type="RefSeq" id="WP_045634553.1">
    <property type="nucleotide sequence ID" value="NZ_CABEIB010000003.1"/>
</dbReference>
<dbReference type="AlphaFoldDB" id="A0AB34SBZ4"/>
<feature type="transmembrane region" description="Helical" evidence="1">
    <location>
        <begin position="356"/>
        <end position="375"/>
    </location>
</feature>
<feature type="transmembrane region" description="Helical" evidence="1">
    <location>
        <begin position="438"/>
        <end position="457"/>
    </location>
</feature>
<feature type="transmembrane region" description="Helical" evidence="1">
    <location>
        <begin position="186"/>
        <end position="215"/>
    </location>
</feature>
<proteinExistence type="predicted"/>
<evidence type="ECO:0000313" key="3">
    <source>
        <dbReference type="Proteomes" id="UP000033375"/>
    </source>
</evidence>
<comment type="caution">
    <text evidence="2">The sequence shown here is derived from an EMBL/GenBank/DDBJ whole genome shotgun (WGS) entry which is preliminary data.</text>
</comment>
<reference evidence="2 3" key="1">
    <citation type="submission" date="2015-02" db="EMBL/GenBank/DDBJ databases">
        <title>Evolution of amylase-binding proteins of oral streptococcal species.</title>
        <authorList>
            <person name="Haase E.M."/>
        </authorList>
    </citation>
    <scope>NUCLEOTIDE SEQUENCE [LARGE SCALE GENOMIC DNA]</scope>
    <source>
        <strain evidence="3">UB10712</strain>
    </source>
</reference>
<feature type="transmembrane region" description="Helical" evidence="1">
    <location>
        <begin position="382"/>
        <end position="400"/>
    </location>
</feature>
<dbReference type="Proteomes" id="UP000033375">
    <property type="component" value="Unassembled WGS sequence"/>
</dbReference>
<keyword evidence="1" id="KW-0812">Transmembrane</keyword>
<feature type="transmembrane region" description="Helical" evidence="1">
    <location>
        <begin position="161"/>
        <end position="180"/>
    </location>
</feature>
<feature type="transmembrane region" description="Helical" evidence="1">
    <location>
        <begin position="833"/>
        <end position="852"/>
    </location>
</feature>
<feature type="transmembrane region" description="Helical" evidence="1">
    <location>
        <begin position="107"/>
        <end position="131"/>
    </location>
</feature>
<dbReference type="PANTHER" id="PTHR38454:SF1">
    <property type="entry name" value="INTEGRAL MEMBRANE PROTEIN"/>
    <property type="match status" value="1"/>
</dbReference>
<feature type="transmembrane region" description="Helical" evidence="1">
    <location>
        <begin position="319"/>
        <end position="336"/>
    </location>
</feature>
<keyword evidence="1" id="KW-0472">Membrane</keyword>
<evidence type="ECO:0000256" key="1">
    <source>
        <dbReference type="SAM" id="Phobius"/>
    </source>
</evidence>
<dbReference type="PANTHER" id="PTHR38454">
    <property type="entry name" value="INTEGRAL MEMBRANE PROTEIN-RELATED"/>
    <property type="match status" value="1"/>
</dbReference>
<name>A0AB34SBZ4_STRGN</name>
<sequence length="864" mass="100330">MKKIKNYLKKYWVYFVAFLIPFLIMVIVYLSQGIYWNSDTSPLLGDGFHQYVIFDTTLRNILHGSDSLFYTFTSGLGLNFYALTSYYLGSFLSPFVYFFNLENMPDAVYIFTLIKFGLIGLTAAISLKGIFKKIPNFLILMLSTCYSLMSFATSQIEIKTWLDVFIIAPLILYGLHLLLIKKNRVLYFTSLSILFIQNYYFGYMMAIFLIFWFFVQTTWDFKNRIKTFLDFTIVSILSGVTSLIMILPTFLDLKTHGEKLTSVDRLFTEKTWFLDIFAKNFIGSFDTTKYGSIPMIYVGIVPLLLAILFFTLKSIKFHVKLSYFFLIIIFIASFSLERLDLFWQGMHAPNMFLHRYSWLFSLFIIFLAAETLQRLKQIKFKNLIISFTILSIGFILVFVFRKHYDFLGPVNFILTLEFLLAYLLIFGTFTKSFISKRVFYITTLAFVCFEVSLNAFYQVDGIAKEWVFASRSSYAKNLKQIDNLVKYSKDNNTEFFRTETLDPQTGNDSMKYNYNGISQFSSVRNTMTSSTLDKLGFKSTGTNLNLRYQNNSILMDAIFSLAYNISEVNPQKYGFTPIKTEKNLTLYQNKNATSLAFLTNKVYKDVKFNNLTLDNQTKFLNQLSGLNYKYFQKIYPINSHNIIENNDHITVNVDKENNESFASMTYTLDVPENSQVYVSLPNIHFSNDDQTVVDISIGNETRRFTTNNVFTFFNLGHFMDKQTVTVRFTFPDNSQVSFDKPEFYKVNINHFQEAIDKIHSQKVEVTTKNSQITVDYHAQKDSSLFLTLPYDKGWSATQNGHPVTIYKAQDGFMKVDVKKGSGRVILKFIPRGFKEGIGCFIFGIALFTLYNYKKNDNSKKLFDF</sequence>
<organism evidence="2 3">
    <name type="scientific">Streptococcus gordonii</name>
    <dbReference type="NCBI Taxonomy" id="1302"/>
    <lineage>
        <taxon>Bacteria</taxon>
        <taxon>Bacillati</taxon>
        <taxon>Bacillota</taxon>
        <taxon>Bacilli</taxon>
        <taxon>Lactobacillales</taxon>
        <taxon>Streptococcaceae</taxon>
        <taxon>Streptococcus</taxon>
    </lineage>
</organism>
<accession>A0AB34SBZ4</accession>
<feature type="transmembrane region" description="Helical" evidence="1">
    <location>
        <begin position="137"/>
        <end position="154"/>
    </location>
</feature>
<protein>
    <submittedName>
        <fullName evidence="2">ABC transporter permease</fullName>
    </submittedName>
</protein>
<evidence type="ECO:0000313" key="2">
    <source>
        <dbReference type="EMBL" id="KJQ66167.1"/>
    </source>
</evidence>
<gene>
    <name evidence="2" type="ORF">TZ88_00861</name>
</gene>
<feature type="transmembrane region" description="Helical" evidence="1">
    <location>
        <begin position="12"/>
        <end position="35"/>
    </location>
</feature>
<dbReference type="InterPro" id="IPR018580">
    <property type="entry name" value="Uncharacterised_YfhO"/>
</dbReference>
<feature type="transmembrane region" description="Helical" evidence="1">
    <location>
        <begin position="293"/>
        <end position="312"/>
    </location>
</feature>
<dbReference type="EMBL" id="JYGN01000002">
    <property type="protein sequence ID" value="KJQ66167.1"/>
    <property type="molecule type" value="Genomic_DNA"/>
</dbReference>